<sequence>MMKVGGWDINHENILKIIKSIPYVGAIFIIANFYANSGVLSERKRIANFKNWVRRVLSGVLFTFVLSLLIVTFFRDGLYNPNSNTAGLDATLVALSIFPSILGFGIGVFVVVFALPNQFIEKINLIKHNGKNKTFGASLMVVDMAYPLMVYAVVLMGEFFLKLFQVGFITHVLSIFLLLYGMLMTFDLISMIFMTAYALLATQASRNPK</sequence>
<feature type="transmembrane region" description="Helical" evidence="1">
    <location>
        <begin position="94"/>
        <end position="115"/>
    </location>
</feature>
<comment type="caution">
    <text evidence="2">The sequence shown here is derived from an EMBL/GenBank/DDBJ whole genome shotgun (WGS) entry which is preliminary data.</text>
</comment>
<keyword evidence="1" id="KW-1133">Transmembrane helix</keyword>
<feature type="transmembrane region" description="Helical" evidence="1">
    <location>
        <begin position="135"/>
        <end position="156"/>
    </location>
</feature>
<dbReference type="AlphaFoldDB" id="A0AA43UW92"/>
<evidence type="ECO:0000313" key="2">
    <source>
        <dbReference type="EMBL" id="MQS30032.1"/>
    </source>
</evidence>
<gene>
    <name evidence="2" type="ORF">E4K51_07535</name>
</gene>
<name>A0AA43UW92_ECOLX</name>
<organism evidence="2 3">
    <name type="scientific">Escherichia coli</name>
    <dbReference type="NCBI Taxonomy" id="562"/>
    <lineage>
        <taxon>Bacteria</taxon>
        <taxon>Pseudomonadati</taxon>
        <taxon>Pseudomonadota</taxon>
        <taxon>Gammaproteobacteria</taxon>
        <taxon>Enterobacterales</taxon>
        <taxon>Enterobacteriaceae</taxon>
        <taxon>Escherichia</taxon>
    </lineage>
</organism>
<evidence type="ECO:0000256" key="1">
    <source>
        <dbReference type="SAM" id="Phobius"/>
    </source>
</evidence>
<feature type="transmembrane region" description="Helical" evidence="1">
    <location>
        <begin position="20"/>
        <end position="40"/>
    </location>
</feature>
<keyword evidence="1" id="KW-0812">Transmembrane</keyword>
<dbReference type="RefSeq" id="WP_042346292.1">
    <property type="nucleotide sequence ID" value="NZ_BNGA01000001.1"/>
</dbReference>
<proteinExistence type="predicted"/>
<reference evidence="2 3" key="1">
    <citation type="journal article" date="2019" name="Microorganisms">
        <title>Characteristics of Carbapenem-Resistant and Colistin-Resistant Escherichia coli Co-Producing NDM-1 and MCR-1 from Pig Farms in China.</title>
        <authorList>
            <person name="Peng Z."/>
            <person name="Li X."/>
            <person name="Hu Z."/>
            <person name="Li Z."/>
            <person name="Lv Y."/>
            <person name="Lei M."/>
            <person name="Wu B."/>
            <person name="Chen H."/>
            <person name="Wang X."/>
        </authorList>
    </citation>
    <scope>NUCLEOTIDE SEQUENCE [LARGE SCALE GENOMIC DNA]</scope>
    <source>
        <strain evidence="2 3">RXD010</strain>
    </source>
</reference>
<keyword evidence="1" id="KW-0472">Membrane</keyword>
<feature type="transmembrane region" description="Helical" evidence="1">
    <location>
        <begin position="168"/>
        <end position="200"/>
    </location>
</feature>
<feature type="transmembrane region" description="Helical" evidence="1">
    <location>
        <begin position="52"/>
        <end position="74"/>
    </location>
</feature>
<accession>A0AA43UW92</accession>
<dbReference type="EMBL" id="SQQU01000008">
    <property type="protein sequence ID" value="MQS30032.1"/>
    <property type="molecule type" value="Genomic_DNA"/>
</dbReference>
<dbReference type="Proteomes" id="UP000460351">
    <property type="component" value="Unassembled WGS sequence"/>
</dbReference>
<evidence type="ECO:0000313" key="3">
    <source>
        <dbReference type="Proteomes" id="UP000460351"/>
    </source>
</evidence>
<protein>
    <submittedName>
        <fullName evidence="2">Uncharacterized protein</fullName>
    </submittedName>
</protein>